<accession>A0A509EBJ6</accession>
<dbReference type="EMBL" id="CABFPH010000024">
    <property type="protein sequence ID" value="VUD71528.1"/>
    <property type="molecule type" value="Genomic_DNA"/>
</dbReference>
<organism evidence="2 3">
    <name type="scientific">Methylobacterium symbioticum</name>
    <dbReference type="NCBI Taxonomy" id="2584084"/>
    <lineage>
        <taxon>Bacteria</taxon>
        <taxon>Pseudomonadati</taxon>
        <taxon>Pseudomonadota</taxon>
        <taxon>Alphaproteobacteria</taxon>
        <taxon>Hyphomicrobiales</taxon>
        <taxon>Methylobacteriaceae</taxon>
        <taxon>Methylobacterium</taxon>
    </lineage>
</organism>
<keyword evidence="1" id="KW-0732">Signal</keyword>
<evidence type="ECO:0000313" key="3">
    <source>
        <dbReference type="Proteomes" id="UP000410984"/>
    </source>
</evidence>
<dbReference type="OrthoDB" id="8003494at2"/>
<keyword evidence="3" id="KW-1185">Reference proteome</keyword>
<evidence type="ECO:0000256" key="1">
    <source>
        <dbReference type="SAM" id="SignalP"/>
    </source>
</evidence>
<gene>
    <name evidence="2" type="ORF">MET9862_02110</name>
</gene>
<feature type="signal peptide" evidence="1">
    <location>
        <begin position="1"/>
        <end position="19"/>
    </location>
</feature>
<feature type="chain" id="PRO_5021471938" evidence="1">
    <location>
        <begin position="20"/>
        <end position="92"/>
    </location>
</feature>
<protein>
    <submittedName>
        <fullName evidence="2">Uncharacterized protein</fullName>
    </submittedName>
</protein>
<proteinExistence type="predicted"/>
<dbReference type="Proteomes" id="UP000410984">
    <property type="component" value="Unassembled WGS sequence"/>
</dbReference>
<sequence length="92" mass="9576">MLRSGLFLLGLLSAVPVQAADLREPALPATGRFLATCENLGRFCQAEGCGRDQIDAGLACRSACPGSVLMTVQPAACPLPRAPVRVVLRRGG</sequence>
<name>A0A509EBJ6_9HYPH</name>
<dbReference type="AlphaFoldDB" id="A0A509EBJ6"/>
<evidence type="ECO:0000313" key="2">
    <source>
        <dbReference type="EMBL" id="VUD71528.1"/>
    </source>
</evidence>
<dbReference type="RefSeq" id="WP_142582957.1">
    <property type="nucleotide sequence ID" value="NZ_CABFPH010000024.1"/>
</dbReference>
<reference evidence="2 3" key="1">
    <citation type="submission" date="2019-06" db="EMBL/GenBank/DDBJ databases">
        <authorList>
            <person name="Rodrigo-Torres L."/>
            <person name="Arahal R. D."/>
            <person name="Lucena T."/>
        </authorList>
    </citation>
    <scope>NUCLEOTIDE SEQUENCE [LARGE SCALE GENOMIC DNA]</scope>
    <source>
        <strain evidence="2 3">SB0023/3</strain>
    </source>
</reference>